<dbReference type="EMBL" id="FOHW01000031">
    <property type="protein sequence ID" value="SET90232.1"/>
    <property type="molecule type" value="Genomic_DNA"/>
</dbReference>
<dbReference type="Proteomes" id="UP000182332">
    <property type="component" value="Unassembled WGS sequence"/>
</dbReference>
<organism evidence="1 2">
    <name type="scientific">Pseudomonas graminis</name>
    <dbReference type="NCBI Taxonomy" id="158627"/>
    <lineage>
        <taxon>Bacteria</taxon>
        <taxon>Pseudomonadati</taxon>
        <taxon>Pseudomonadota</taxon>
        <taxon>Gammaproteobacteria</taxon>
        <taxon>Pseudomonadales</taxon>
        <taxon>Pseudomonadaceae</taxon>
        <taxon>Pseudomonas</taxon>
    </lineage>
</organism>
<gene>
    <name evidence="1" type="ORF">SAMN05216197_13166</name>
</gene>
<name>A0A1I0I398_9PSED</name>
<sequence>MTKIQENILIFIVNVRAYEIDGCMSLQVVEPD</sequence>
<dbReference type="AlphaFoldDB" id="A0A1I0I398"/>
<evidence type="ECO:0000313" key="2">
    <source>
        <dbReference type="Proteomes" id="UP000182332"/>
    </source>
</evidence>
<reference evidence="1 2" key="1">
    <citation type="submission" date="2016-10" db="EMBL/GenBank/DDBJ databases">
        <authorList>
            <person name="de Groot N.N."/>
        </authorList>
    </citation>
    <scope>NUCLEOTIDE SEQUENCE [LARGE SCALE GENOMIC DNA]</scope>
    <source>
        <strain evidence="1 2">DSM 11363</strain>
    </source>
</reference>
<evidence type="ECO:0000313" key="1">
    <source>
        <dbReference type="EMBL" id="SET90232.1"/>
    </source>
</evidence>
<proteinExistence type="predicted"/>
<accession>A0A1I0I398</accession>
<protein>
    <submittedName>
        <fullName evidence="1">Uncharacterized protein</fullName>
    </submittedName>
</protein>